<protein>
    <recommendedName>
        <fullName evidence="8">Cell surface protein</fullName>
    </recommendedName>
</protein>
<name>A0ABT6D4X2_9LACO</name>
<feature type="domain" description="Adhesin isopeptide-forming adherence" evidence="4">
    <location>
        <begin position="508"/>
        <end position="643"/>
    </location>
</feature>
<keyword evidence="1" id="KW-0175">Coiled coil</keyword>
<accession>A0ABT6D4X2</accession>
<comment type="caution">
    <text evidence="6">The sequence shown here is derived from an EMBL/GenBank/DDBJ whole genome shotgun (WGS) entry which is preliminary data.</text>
</comment>
<evidence type="ECO:0000313" key="6">
    <source>
        <dbReference type="EMBL" id="MDF9300583.1"/>
    </source>
</evidence>
<dbReference type="Pfam" id="PF17998">
    <property type="entry name" value="AgI_II_C2"/>
    <property type="match status" value="2"/>
</dbReference>
<evidence type="ECO:0000256" key="1">
    <source>
        <dbReference type="SAM" id="Coils"/>
    </source>
</evidence>
<feature type="region of interest" description="Disordered" evidence="2">
    <location>
        <begin position="642"/>
        <end position="668"/>
    </location>
</feature>
<keyword evidence="3" id="KW-0732">Signal</keyword>
<keyword evidence="7" id="KW-1185">Reference proteome</keyword>
<evidence type="ECO:0000259" key="5">
    <source>
        <dbReference type="Pfam" id="PF18652"/>
    </source>
</evidence>
<dbReference type="InterPro" id="IPR026345">
    <property type="entry name" value="Adh_isopep-form_adh_dom"/>
</dbReference>
<evidence type="ECO:0000313" key="7">
    <source>
        <dbReference type="Proteomes" id="UP001146336"/>
    </source>
</evidence>
<feature type="coiled-coil region" evidence="1">
    <location>
        <begin position="114"/>
        <end position="155"/>
    </location>
</feature>
<dbReference type="EMBL" id="JAOZFC020000003">
    <property type="protein sequence ID" value="MDF9300583.1"/>
    <property type="molecule type" value="Genomic_DNA"/>
</dbReference>
<sequence length="684" mass="74039">MKTMSHKETKQFKRHATMAMATLTLAGVATLPAMRVLAADKTTDNSSSSSSASTQSGKDTETSSNDDTQKGLTVTPDATNLDKAVSDAKSAGVSVNEGTEKVKVVKASEAADAKQAIEQDYAKQVDQLNKATSEYQNYQSQLADYQKQMNALASDQTSSGVFNLNAYYGGFLNGKLNYQYTYHYDAKKNTIVVTNVKYDFSKENPEKFGAGFWDTVIAQSPKASIPKDEAKGEISGGADTTYTGQSIYDSVKDEKYGVNEFISHNNKTDEYVIKNNESVGVPYNALDNGDGTWTLGRLLTRNRQGTGSNEYAGWTETAPTAKIQAPTEPDKPTTKVTVQKTKLVVVPDVQKDVDAGTNAGNIDGSANGQVFMTGDALSYSLSASALPAGRDQYKSLAYEDPLPDGFSYTGAKAFDKDGKDISDQFTFSEKDGKFSAAYTEEALKTINGNTDKETPIATIEVYGVAEKDGVKLANTYNLVVDGTNFESNEVESSVVDFQAHKDIESGVKDTATGQSIAGKAVKNGQELTYELTADDLPANRAADINGLKWQDTLPDYVDYIGYKVVNADGKDVTDDYEYKGDNNRQFEIDKKSTDAENADKTTAYKNDTVLIYVKANQDGVNFKNTAHMVLNDNDKVTNTVTNSTSAAEKQATPAKEESPAKELPNTGSTGLVQQAINWFVTLLK</sequence>
<feature type="domain" description="Antigen I/II N-terminal" evidence="5">
    <location>
        <begin position="66"/>
        <end position="151"/>
    </location>
</feature>
<feature type="region of interest" description="Disordered" evidence="2">
    <location>
        <begin position="40"/>
        <end position="81"/>
    </location>
</feature>
<gene>
    <name evidence="6" type="ORF">OIT47_009920</name>
</gene>
<reference evidence="6" key="1">
    <citation type="submission" date="2023-03" db="EMBL/GenBank/DDBJ databases">
        <title>Comparative genomics of Weissella fermenti BK2, and weissella type species.</title>
        <authorList>
            <person name="Lee J.K."/>
            <person name="Baek J.H."/>
            <person name="Kim J.M."/>
            <person name="Choi D.G."/>
            <person name="Jeon C.O."/>
        </authorList>
    </citation>
    <scope>NUCLEOTIDE SEQUENCE</scope>
    <source>
        <strain evidence="6">BK2</strain>
    </source>
</reference>
<dbReference type="Gene3D" id="2.60.40.740">
    <property type="match status" value="2"/>
</dbReference>
<dbReference type="InterPro" id="IPR041324">
    <property type="entry name" value="AgI/II_N"/>
</dbReference>
<organism evidence="6 7">
    <name type="scientific">Weissella fermenti</name>
    <dbReference type="NCBI Taxonomy" id="2987699"/>
    <lineage>
        <taxon>Bacteria</taxon>
        <taxon>Bacillati</taxon>
        <taxon>Bacillota</taxon>
        <taxon>Bacilli</taxon>
        <taxon>Lactobacillales</taxon>
        <taxon>Lactobacillaceae</taxon>
        <taxon>Weissella</taxon>
    </lineage>
</organism>
<dbReference type="Proteomes" id="UP001146336">
    <property type="component" value="Unassembled WGS sequence"/>
</dbReference>
<feature type="domain" description="Adhesin isopeptide-forming adherence" evidence="4">
    <location>
        <begin position="364"/>
        <end position="492"/>
    </location>
</feature>
<proteinExistence type="predicted"/>
<evidence type="ECO:0000256" key="2">
    <source>
        <dbReference type="SAM" id="MobiDB-lite"/>
    </source>
</evidence>
<evidence type="ECO:0000256" key="3">
    <source>
        <dbReference type="SAM" id="SignalP"/>
    </source>
</evidence>
<evidence type="ECO:0000259" key="4">
    <source>
        <dbReference type="Pfam" id="PF17998"/>
    </source>
</evidence>
<evidence type="ECO:0008006" key="8">
    <source>
        <dbReference type="Google" id="ProtNLM"/>
    </source>
</evidence>
<feature type="chain" id="PRO_5047256062" description="Cell surface protein" evidence="3">
    <location>
        <begin position="39"/>
        <end position="684"/>
    </location>
</feature>
<feature type="compositionally biased region" description="Low complexity" evidence="2">
    <location>
        <begin position="46"/>
        <end position="56"/>
    </location>
</feature>
<feature type="signal peptide" evidence="3">
    <location>
        <begin position="1"/>
        <end position="38"/>
    </location>
</feature>
<dbReference type="Pfam" id="PF18652">
    <property type="entry name" value="Adhesin_P1_N"/>
    <property type="match status" value="1"/>
</dbReference>
<dbReference type="RefSeq" id="WP_277426396.1">
    <property type="nucleotide sequence ID" value="NZ_JAOZFC020000003.1"/>
</dbReference>
<feature type="compositionally biased region" description="Polar residues" evidence="2">
    <location>
        <begin position="62"/>
        <end position="78"/>
    </location>
</feature>